<feature type="transmembrane region" description="Helical" evidence="8">
    <location>
        <begin position="734"/>
        <end position="756"/>
    </location>
</feature>
<feature type="region of interest" description="Disordered" evidence="7">
    <location>
        <begin position="1"/>
        <end position="29"/>
    </location>
</feature>
<feature type="transmembrane region" description="Helical" evidence="8">
    <location>
        <begin position="515"/>
        <end position="535"/>
    </location>
</feature>
<dbReference type="GO" id="GO:0000329">
    <property type="term" value="C:fungal-type vacuole membrane"/>
    <property type="evidence" value="ECO:0007669"/>
    <property type="project" value="TreeGrafter"/>
</dbReference>
<reference evidence="10 11" key="1">
    <citation type="submission" date="2014-06" db="EMBL/GenBank/DDBJ databases">
        <title>The Genome of the Aflatoxigenic Filamentous Fungus Aspergillus nomius.</title>
        <authorList>
            <person name="Moore M.G."/>
            <person name="Shannon B.M."/>
            <person name="Brian M.M."/>
        </authorList>
    </citation>
    <scope>NUCLEOTIDE SEQUENCE [LARGE SCALE GENOMIC DNA]</scope>
    <source>
        <strain evidence="10 11">NRRL 13137</strain>
    </source>
</reference>
<comment type="subcellular location">
    <subcellularLocation>
        <location evidence="1">Membrane</location>
        <topology evidence="1">Multi-pass membrane protein</topology>
    </subcellularLocation>
</comment>
<dbReference type="PROSITE" id="PS50850">
    <property type="entry name" value="MFS"/>
    <property type="match status" value="1"/>
</dbReference>
<name>A0A0L1J7X3_ASPN3</name>
<evidence type="ECO:0000313" key="10">
    <source>
        <dbReference type="EMBL" id="KNG87847.1"/>
    </source>
</evidence>
<feature type="transmembrane region" description="Helical" evidence="8">
    <location>
        <begin position="407"/>
        <end position="433"/>
    </location>
</feature>
<feature type="transmembrane region" description="Helical" evidence="8">
    <location>
        <begin position="274"/>
        <end position="293"/>
    </location>
</feature>
<dbReference type="SUPFAM" id="SSF103473">
    <property type="entry name" value="MFS general substrate transporter"/>
    <property type="match status" value="1"/>
</dbReference>
<feature type="transmembrane region" description="Helical" evidence="8">
    <location>
        <begin position="609"/>
        <end position="634"/>
    </location>
</feature>
<comment type="caution">
    <text evidence="10">The sequence shown here is derived from an EMBL/GenBank/DDBJ whole genome shotgun (WGS) entry which is preliminary data.</text>
</comment>
<dbReference type="RefSeq" id="XP_015408770.1">
    <property type="nucleotide sequence ID" value="XM_015549003.1"/>
</dbReference>
<dbReference type="Proteomes" id="UP000037505">
    <property type="component" value="Unassembled WGS sequence"/>
</dbReference>
<feature type="transmembrane region" description="Helical" evidence="8">
    <location>
        <begin position="835"/>
        <end position="857"/>
    </location>
</feature>
<dbReference type="EMBL" id="JNOM01000068">
    <property type="protein sequence ID" value="KNG87847.1"/>
    <property type="molecule type" value="Genomic_DNA"/>
</dbReference>
<protein>
    <recommendedName>
        <fullName evidence="9">Major facilitator superfamily (MFS) profile domain-containing protein</fullName>
    </recommendedName>
</protein>
<feature type="transmembrane region" description="Helical" evidence="8">
    <location>
        <begin position="383"/>
        <end position="401"/>
    </location>
</feature>
<feature type="transmembrane region" description="Helical" evidence="8">
    <location>
        <begin position="783"/>
        <end position="803"/>
    </location>
</feature>
<accession>A0A0L1J7X3</accession>
<organism evidence="10 11">
    <name type="scientific">Aspergillus nomiae NRRL (strain ATCC 15546 / NRRL 13137 / CBS 260.88 / M93)</name>
    <dbReference type="NCBI Taxonomy" id="1509407"/>
    <lineage>
        <taxon>Eukaryota</taxon>
        <taxon>Fungi</taxon>
        <taxon>Dikarya</taxon>
        <taxon>Ascomycota</taxon>
        <taxon>Pezizomycotina</taxon>
        <taxon>Eurotiomycetes</taxon>
        <taxon>Eurotiomycetidae</taxon>
        <taxon>Eurotiales</taxon>
        <taxon>Aspergillaceae</taxon>
        <taxon>Aspergillus</taxon>
        <taxon>Aspergillus subgen. Circumdati</taxon>
    </lineage>
</organism>
<feature type="transmembrane region" description="Helical" evidence="8">
    <location>
        <begin position="203"/>
        <end position="223"/>
    </location>
</feature>
<evidence type="ECO:0000256" key="7">
    <source>
        <dbReference type="SAM" id="MobiDB-lite"/>
    </source>
</evidence>
<keyword evidence="11" id="KW-1185">Reference proteome</keyword>
<keyword evidence="5 8" id="KW-1133">Transmembrane helix</keyword>
<dbReference type="GO" id="GO:0015174">
    <property type="term" value="F:basic amino acid transmembrane transporter activity"/>
    <property type="evidence" value="ECO:0007669"/>
    <property type="project" value="TreeGrafter"/>
</dbReference>
<evidence type="ECO:0000256" key="3">
    <source>
        <dbReference type="ARBA" id="ARBA00022448"/>
    </source>
</evidence>
<comment type="similarity">
    <text evidence="2">Belongs to the major facilitator superfamily.</text>
</comment>
<feature type="transmembrane region" description="Helical" evidence="8">
    <location>
        <begin position="938"/>
        <end position="958"/>
    </location>
</feature>
<dbReference type="PANTHER" id="PTHR23501:SF81">
    <property type="entry name" value="VACUOLAR BASIC AMINO ACID TRANSPORTER 2"/>
    <property type="match status" value="1"/>
</dbReference>
<dbReference type="PANTHER" id="PTHR23501">
    <property type="entry name" value="MAJOR FACILITATOR SUPERFAMILY"/>
    <property type="match status" value="1"/>
</dbReference>
<dbReference type="Gene3D" id="1.20.1250.20">
    <property type="entry name" value="MFS general substrate transporter like domains"/>
    <property type="match status" value="2"/>
</dbReference>
<dbReference type="Pfam" id="PF07690">
    <property type="entry name" value="MFS_1"/>
    <property type="match status" value="1"/>
</dbReference>
<evidence type="ECO:0000256" key="2">
    <source>
        <dbReference type="ARBA" id="ARBA00008335"/>
    </source>
</evidence>
<keyword evidence="3" id="KW-0813">Transport</keyword>
<dbReference type="OrthoDB" id="6770063at2759"/>
<dbReference type="GeneID" id="26805550"/>
<feature type="transmembrane region" description="Helical" evidence="8">
    <location>
        <begin position="114"/>
        <end position="136"/>
    </location>
</feature>
<feature type="transmembrane region" description="Helical" evidence="8">
    <location>
        <begin position="142"/>
        <end position="165"/>
    </location>
</feature>
<dbReference type="InterPro" id="IPR020846">
    <property type="entry name" value="MFS_dom"/>
</dbReference>
<dbReference type="Pfam" id="PF13520">
    <property type="entry name" value="AA_permease_2"/>
    <property type="match status" value="1"/>
</dbReference>
<gene>
    <name evidence="10" type="ORF">ANOM_003746</name>
</gene>
<evidence type="ECO:0000256" key="8">
    <source>
        <dbReference type="SAM" id="Phobius"/>
    </source>
</evidence>
<evidence type="ECO:0000256" key="6">
    <source>
        <dbReference type="ARBA" id="ARBA00023136"/>
    </source>
</evidence>
<evidence type="ECO:0000256" key="5">
    <source>
        <dbReference type="ARBA" id="ARBA00022989"/>
    </source>
</evidence>
<evidence type="ECO:0000259" key="9">
    <source>
        <dbReference type="PROSITE" id="PS50850"/>
    </source>
</evidence>
<dbReference type="FunFam" id="1.20.1720.10:FF:000022">
    <property type="entry name" value="MFS drug transporter, putative"/>
    <property type="match status" value="1"/>
</dbReference>
<evidence type="ECO:0000256" key="4">
    <source>
        <dbReference type="ARBA" id="ARBA00022692"/>
    </source>
</evidence>
<feature type="transmembrane region" description="Helical" evidence="8">
    <location>
        <begin position="314"/>
        <end position="341"/>
    </location>
</feature>
<dbReference type="InterPro" id="IPR011701">
    <property type="entry name" value="MFS"/>
</dbReference>
<feature type="domain" description="Major facilitator superfamily (MFS) profile" evidence="9">
    <location>
        <begin position="48"/>
        <end position="541"/>
    </location>
</feature>
<feature type="transmembrane region" description="Helical" evidence="8">
    <location>
        <begin position="445"/>
        <end position="464"/>
    </location>
</feature>
<dbReference type="InterPro" id="IPR036259">
    <property type="entry name" value="MFS_trans_sf"/>
</dbReference>
<keyword evidence="4 8" id="KW-0812">Transmembrane</keyword>
<feature type="transmembrane region" description="Helical" evidence="8">
    <location>
        <begin position="640"/>
        <end position="665"/>
    </location>
</feature>
<evidence type="ECO:0000256" key="1">
    <source>
        <dbReference type="ARBA" id="ARBA00004141"/>
    </source>
</evidence>
<dbReference type="Gene3D" id="1.20.1740.10">
    <property type="entry name" value="Amino acid/polyamine transporter I"/>
    <property type="match status" value="1"/>
</dbReference>
<dbReference type="CDD" id="cd17502">
    <property type="entry name" value="MFS_Azr1_MDR_like"/>
    <property type="match status" value="1"/>
</dbReference>
<proteinExistence type="inferred from homology"/>
<keyword evidence="6 8" id="KW-0472">Membrane</keyword>
<feature type="compositionally biased region" description="Basic and acidic residues" evidence="7">
    <location>
        <begin position="15"/>
        <end position="29"/>
    </location>
</feature>
<dbReference type="AlphaFoldDB" id="A0A0L1J7X3"/>
<feature type="transmembrane region" description="Helical" evidence="8">
    <location>
        <begin position="243"/>
        <end position="262"/>
    </location>
</feature>
<feature type="transmembrane region" description="Helical" evidence="8">
    <location>
        <begin position="353"/>
        <end position="371"/>
    </location>
</feature>
<dbReference type="InterPro" id="IPR002293">
    <property type="entry name" value="AA/rel_permease1"/>
</dbReference>
<evidence type="ECO:0000313" key="11">
    <source>
        <dbReference type="Proteomes" id="UP000037505"/>
    </source>
</evidence>
<sequence length="970" mass="104454">MHSTTRQYDSLDGASRTESDVEPALPHEEQPLLSSEEIWKPPKGFLWIQIAIMSNVFLSGFDGTITASTYAVISSEFNAANTASWLTTSYLITSTAFQPLYGRFSDIFGRRTSFFTATITFMVGCIGCGIAKDIVLLNLMRALTGIGGGGLMTMATIVNSDLIPFRRRGMYQALQNVMHGFGSICGASLGGSIVDTIGWRWCFLMQAPVGLLALITGHLVIHLPRKADLIEPGQGFRAIWRRIDLSGACVLILGLSSQLVGLSLGGNDLPWSNLWVILSLVASVILLGAFVVIETKTSAIPLIPPRMLQGLLPIATQVANVCVGMAAYAFLFTLPLLFQVILLDSAAKAGARLAIPSLATPVGGVISGIVMSRWGKLAQLVRAGALLMCIGNVLVMSLQFNDAGWKYFTYVIPASLGQGIVYPGILFTFLAAFDHSDHAVSASTVYLVRSLGTVWGVAITSTIIQNTLRSGLAEALSGVPDKWKIIDDIRHSVSAIHDLPPDIQMAARLVYYRGIRLSFMASACFGFVATIAALFTKGKGLHRATSVNPKVDSINRLPHWPSVDNMGEIMSKQDLKPNHDLSTPSIELSNGQVAVTGLPNAPMKQNFSILSIIAVGYNISNSWVAIAASFAIAIQSGGAVTLLYGIILVSAVMLFLLSISTFLAITVTCPARSSVQIDSAHVWTQFANGSGGWPDGISFLTGLSTPQFMLSGLDATLHLAEECLQPERIVPKAVIVTVIVGFLTAFPFSVAIIYSYKDVELSLTTPTGFPIYFIWEKATHSPAAATIFMACMLTISCVALNAVHQTSSRLTWSFARDEALFYSHKLASVSRTLGVPVYAILLDGLCVLLLGVVYVASSNAFNAFISTTVVVAQISYAIPSALLLYRRRSADYLPPSRPFKLMNAIGYIVNIATIVWAVVLTIFFSFPTVLPATGGNMNYTSVVLVAMLVLGVANWFAYARRHYHGPRLEL</sequence>
<feature type="transmembrane region" description="Helical" evidence="8">
    <location>
        <begin position="905"/>
        <end position="926"/>
    </location>
</feature>
<dbReference type="FunFam" id="1.20.1250.20:FF:000670">
    <property type="entry name" value="MFS general substrate transporter"/>
    <property type="match status" value="1"/>
</dbReference>
<feature type="transmembrane region" description="Helical" evidence="8">
    <location>
        <begin position="863"/>
        <end position="885"/>
    </location>
</feature>
<feature type="transmembrane region" description="Helical" evidence="8">
    <location>
        <begin position="177"/>
        <end position="197"/>
    </location>
</feature>